<dbReference type="PRINTS" id="PR01301">
    <property type="entry name" value="RGSPROTEIN"/>
</dbReference>
<dbReference type="InterPro" id="IPR044926">
    <property type="entry name" value="RGS_subdomain_2"/>
</dbReference>
<dbReference type="PaxDb" id="7165-AGAP002411-PB"/>
<dbReference type="SUPFAM" id="SSF50156">
    <property type="entry name" value="PDZ domain-like"/>
    <property type="match status" value="1"/>
</dbReference>
<dbReference type="Pfam" id="PF02196">
    <property type="entry name" value="RBD"/>
    <property type="match status" value="1"/>
</dbReference>
<dbReference type="PROSITE" id="PS50106">
    <property type="entry name" value="PDZ"/>
    <property type="match status" value="1"/>
</dbReference>
<feature type="region of interest" description="Disordered" evidence="5">
    <location>
        <begin position="130"/>
        <end position="163"/>
    </location>
</feature>
<feature type="compositionally biased region" description="Basic and acidic residues" evidence="5">
    <location>
        <begin position="2253"/>
        <end position="2263"/>
    </location>
</feature>
<feature type="compositionally biased region" description="Gly residues" evidence="5">
    <location>
        <begin position="1339"/>
        <end position="1349"/>
    </location>
</feature>
<dbReference type="STRING" id="7165.F5HK56"/>
<dbReference type="SUPFAM" id="SSF54236">
    <property type="entry name" value="Ubiquitin-like"/>
    <property type="match status" value="2"/>
</dbReference>
<dbReference type="EMBL" id="AAAB01008859">
    <property type="protein sequence ID" value="EGK96897.1"/>
    <property type="molecule type" value="Genomic_DNA"/>
</dbReference>
<evidence type="ECO:0000256" key="5">
    <source>
        <dbReference type="SAM" id="MobiDB-lite"/>
    </source>
</evidence>
<reference evidence="10" key="2">
    <citation type="submission" date="2002-03" db="EMBL/GenBank/DDBJ databases">
        <authorList>
            <consortium name="The Anopheles Genome Sequencing Consortium"/>
        </authorList>
    </citation>
    <scope>NUCLEOTIDE SEQUENCE</scope>
    <source>
        <strain evidence="10">PEST</strain>
    </source>
</reference>
<reference evidence="10 12" key="1">
    <citation type="journal article" date="2002" name="Science">
        <title>The genome sequence of the malaria mosquito Anopheles gambiae.</title>
        <authorList>
            <person name="Holt R.A."/>
            <person name="Subramanian G.M."/>
            <person name="Halpern A."/>
            <person name="Sutton G.G."/>
            <person name="Charlab R."/>
            <person name="Nusskern D.R."/>
            <person name="Wincker P."/>
            <person name="Clark A.G."/>
            <person name="Ribeiro J.M."/>
            <person name="Wides R."/>
            <person name="Salzberg S.L."/>
            <person name="Loftus B."/>
            <person name="Yandell M."/>
            <person name="Majoros W.H."/>
            <person name="Rusch D.B."/>
            <person name="Lai Z."/>
            <person name="Kraft C.L."/>
            <person name="Abril J.F."/>
            <person name="Anthouard V."/>
            <person name="Arensburger P."/>
            <person name="Atkinson P.W."/>
            <person name="Baden H."/>
            <person name="de Berardinis V."/>
            <person name="Baldwin D."/>
            <person name="Benes V."/>
            <person name="Biedler J."/>
            <person name="Blass C."/>
            <person name="Bolanos R."/>
            <person name="Boscus D."/>
            <person name="Barnstead M."/>
            <person name="Cai S."/>
            <person name="Center A."/>
            <person name="Chaturverdi K."/>
            <person name="Christophides G.K."/>
            <person name="Chrystal M.A."/>
            <person name="Clamp M."/>
            <person name="Cravchik A."/>
            <person name="Curwen V."/>
            <person name="Dana A."/>
            <person name="Delcher A."/>
            <person name="Dew I."/>
            <person name="Evans C.A."/>
            <person name="Flanigan M."/>
            <person name="Grundschober-Freimoser A."/>
            <person name="Friedli L."/>
            <person name="Gu Z."/>
            <person name="Guan P."/>
            <person name="Guigo R."/>
            <person name="Hillenmeyer M.E."/>
            <person name="Hladun S.L."/>
            <person name="Hogan J.R."/>
            <person name="Hong Y.S."/>
            <person name="Hoover J."/>
            <person name="Jaillon O."/>
            <person name="Ke Z."/>
            <person name="Kodira C."/>
            <person name="Kokoza E."/>
            <person name="Koutsos A."/>
            <person name="Letunic I."/>
            <person name="Levitsky A."/>
            <person name="Liang Y."/>
            <person name="Lin J.J."/>
            <person name="Lobo N.F."/>
            <person name="Lopez J.R."/>
            <person name="Malek J.A."/>
            <person name="McIntosh T.C."/>
            <person name="Meister S."/>
            <person name="Miller J."/>
            <person name="Mobarry C."/>
            <person name="Mongin E."/>
            <person name="Murphy S.D."/>
            <person name="O'Brochta D.A."/>
            <person name="Pfannkoch C."/>
            <person name="Qi R."/>
            <person name="Regier M.A."/>
            <person name="Remington K."/>
            <person name="Shao H."/>
            <person name="Sharakhova M.V."/>
            <person name="Sitter C.D."/>
            <person name="Shetty J."/>
            <person name="Smith T.J."/>
            <person name="Strong R."/>
            <person name="Sun J."/>
            <person name="Thomasova D."/>
            <person name="Ton L.Q."/>
            <person name="Topalis P."/>
            <person name="Tu Z."/>
            <person name="Unger M.F."/>
            <person name="Walenz B."/>
            <person name="Wang A."/>
            <person name="Wang J."/>
            <person name="Wang M."/>
            <person name="Wang X."/>
            <person name="Woodford K.J."/>
            <person name="Wortman J.R."/>
            <person name="Wu M."/>
            <person name="Yao A."/>
            <person name="Zdobnov E.M."/>
            <person name="Zhang H."/>
            <person name="Zhao Q."/>
            <person name="Zhao S."/>
            <person name="Zhu S.C."/>
            <person name="Zhimulev I."/>
            <person name="Coluzzi M."/>
            <person name="della Torre A."/>
            <person name="Roth C.W."/>
            <person name="Louis C."/>
            <person name="Kalush F."/>
            <person name="Mural R.J."/>
            <person name="Myers E.W."/>
            <person name="Adams M.D."/>
            <person name="Smith H.O."/>
            <person name="Broder S."/>
            <person name="Gardner M.J."/>
            <person name="Fraser C.M."/>
            <person name="Birney E."/>
            <person name="Bork P."/>
            <person name="Brey P.T."/>
            <person name="Venter J.C."/>
            <person name="Weissenbach J."/>
            <person name="Kafatos F.C."/>
            <person name="Collins F.H."/>
            <person name="Hoffman S.L."/>
        </authorList>
    </citation>
    <scope>NUCLEOTIDE SEQUENCE [LARGE SCALE GENOMIC DNA]</scope>
    <source>
        <strain evidence="10 12">PEST</strain>
    </source>
</reference>
<dbReference type="SUPFAM" id="SSF50729">
    <property type="entry name" value="PH domain-like"/>
    <property type="match status" value="1"/>
</dbReference>
<dbReference type="InterPro" id="IPR003116">
    <property type="entry name" value="RBD_dom"/>
</dbReference>
<evidence type="ECO:0000259" key="8">
    <source>
        <dbReference type="PROSITE" id="PS50132"/>
    </source>
</evidence>
<feature type="compositionally biased region" description="Polar residues" evidence="5">
    <location>
        <begin position="1891"/>
        <end position="1902"/>
    </location>
</feature>
<evidence type="ECO:0000313" key="11">
    <source>
        <dbReference type="EnsemblMetazoa" id="AGAP002411-PB"/>
    </source>
</evidence>
<dbReference type="SMART" id="SM00228">
    <property type="entry name" value="PDZ"/>
    <property type="match status" value="1"/>
</dbReference>
<feature type="region of interest" description="Disordered" evidence="5">
    <location>
        <begin position="1641"/>
        <end position="1678"/>
    </location>
</feature>
<dbReference type="eggNOG" id="KOG3589">
    <property type="taxonomic scope" value="Eukaryota"/>
</dbReference>
<feature type="compositionally biased region" description="Gly residues" evidence="5">
    <location>
        <begin position="1"/>
        <end position="22"/>
    </location>
</feature>
<feature type="domain" description="PDZ" evidence="7">
    <location>
        <begin position="37"/>
        <end position="114"/>
    </location>
</feature>
<dbReference type="InterPro" id="IPR006020">
    <property type="entry name" value="PTB/PI_dom"/>
</dbReference>
<evidence type="ECO:0000256" key="2">
    <source>
        <dbReference type="ARBA" id="ARBA00022468"/>
    </source>
</evidence>
<dbReference type="InterPro" id="IPR036305">
    <property type="entry name" value="RGS_sf"/>
</dbReference>
<dbReference type="Gene3D" id="2.30.42.10">
    <property type="match status" value="1"/>
</dbReference>
<dbReference type="InterPro" id="IPR011993">
    <property type="entry name" value="PH-like_dom_sf"/>
</dbReference>
<feature type="domain" description="RBD" evidence="9">
    <location>
        <begin position="1401"/>
        <end position="1471"/>
    </location>
</feature>
<dbReference type="Gene3D" id="3.10.20.90">
    <property type="entry name" value="Phosphatidylinositol 3-kinase Catalytic Subunit, Chain A, domain 1"/>
    <property type="match status" value="2"/>
</dbReference>
<feature type="compositionally biased region" description="Low complexity" evidence="5">
    <location>
        <begin position="2152"/>
        <end position="2198"/>
    </location>
</feature>
<dbReference type="CDD" id="cd17067">
    <property type="entry name" value="RBD2_RGS12_like"/>
    <property type="match status" value="1"/>
</dbReference>
<gene>
    <name evidence="10" type="ORF">AgaP_AGAP002411</name>
</gene>
<evidence type="ECO:0000259" key="7">
    <source>
        <dbReference type="PROSITE" id="PS50106"/>
    </source>
</evidence>
<dbReference type="InterPro" id="IPR036034">
    <property type="entry name" value="PDZ_sf"/>
</dbReference>
<reference evidence="10" key="5">
    <citation type="submission" date="2011-05" db="EMBL/GenBank/DDBJ databases">
        <authorList>
            <consortium name="VectorBase"/>
        </authorList>
    </citation>
    <scope>NUCLEOTIDE SEQUENCE</scope>
    <source>
        <strain evidence="10">PEST</strain>
    </source>
</reference>
<evidence type="ECO:0000256" key="4">
    <source>
        <dbReference type="ARBA" id="ARBA00022737"/>
    </source>
</evidence>
<dbReference type="InterPro" id="IPR001478">
    <property type="entry name" value="PDZ"/>
</dbReference>
<feature type="region of interest" description="Disordered" evidence="5">
    <location>
        <begin position="1036"/>
        <end position="1089"/>
    </location>
</feature>
<evidence type="ECO:0000259" key="6">
    <source>
        <dbReference type="PROSITE" id="PS01179"/>
    </source>
</evidence>
<feature type="region of interest" description="Disordered" evidence="5">
    <location>
        <begin position="868"/>
        <end position="906"/>
    </location>
</feature>
<feature type="compositionally biased region" description="Basic and acidic residues" evidence="5">
    <location>
        <begin position="1320"/>
        <end position="1338"/>
    </location>
</feature>
<dbReference type="PROSITE" id="PS50132">
    <property type="entry name" value="RGS"/>
    <property type="match status" value="1"/>
</dbReference>
<evidence type="ECO:0000313" key="12">
    <source>
        <dbReference type="Proteomes" id="UP000007062"/>
    </source>
</evidence>
<feature type="region of interest" description="Disordered" evidence="5">
    <location>
        <begin position="453"/>
        <end position="475"/>
    </location>
</feature>
<dbReference type="GO" id="GO:0005634">
    <property type="term" value="C:nucleus"/>
    <property type="evidence" value="ECO:0000318"/>
    <property type="project" value="GO_Central"/>
</dbReference>
<feature type="compositionally biased region" description="Polar residues" evidence="5">
    <location>
        <begin position="1914"/>
        <end position="1926"/>
    </location>
</feature>
<evidence type="ECO:0000256" key="1">
    <source>
        <dbReference type="ARBA" id="ARBA00004496"/>
    </source>
</evidence>
<sequence>MHAGGVGGGGSGGGGGGGGGGAAHRRRKKRSNYGNRTVEVNRGSNGFGFTISGQQPCILSCIVAGSPADLAGLRAGDFLISVNGLNVSKLPHESVVQLIGTTHGTIRMAIAENYYSDSSDEDILFHGAQQQRTRPKYPHKTKFSRANTQGCSSGGGAPDRMAAAGSSSPIKSLLLGGPENGPEECVVNDTTPPGATTAYNVIHSPNASNSCDISNVSAMVRSVQLGGAVVDESVLVRPSGSGQGPGQEGSLEYQAIVGYLGTIEMPKQIATSSKLQTVRSCIRKMRQEKRNPTTVLMTILPSCLNLTNTSNNLIAKYASARLSYVSSSSESDNRYFGLVTSAIYADGLMCDSADVLSHPRKDVAISNSCHVFVIDGKLVEHEVHLEKAALFRIVCTKDPITNLCLEFPSNSEYVVNLIRSMYSLKSPLKADGGPGGYGKPPVARSLNLDAAGAARGFPRNRSDPRLNPRGAGMDMDAHDMLAANSPQPSNHSEITTTSSNSDSGIGFHNDCRNISDRILLVDFPGMLGPAQQRLLQQQQIANVRAHCRKSHPFLRPVGIINEIPPKMDPIRNIRSMGGAGCSADGAGPSGRSGLQISHGKSKSADYSFPSTSSGMSPFVDRLTVRARPDPKPFSPDRSPSKENALNCMQDAEPSELMEQEEAQDRWTCGGRTLDEQGNVVEERAIDVPPMQELFLDLERYNNDNVKNSLLAARSCDDMILSLGKKPPDGDEDINERMLLDAEAYERLKVKLSIDDLTLISSGCPGPAGAASDEVGRSAGNSNHSNQHVFLQPLKPVKRSKKACTTHTAKAGNGKLAAIHGMAPTADENASVHGRRGGDKMTAYKLSPKVFGLPRPISVSFENISTLSSSGVGGADGGARDSGAGNGGGGDKRLSVGGGEMYYDGEDSVRHGANKSVLHGSGTPGRKSRATKRLSGGFSAIWGSLQELRSGSFGGAKGEDRSKPVEHGKSVAPDVCYGEGELVAVAAKKKERERRLSGMKILEATYSEPDLRYDEVSVLGEYCLGKTINHSASPFRRWGQSSLRSRSTEHRTPTNGSARRPSSLAASESDVYTKSIDDDHSSTKSGYNPYTGGGSAGGGVDTLSAESATIAAGPMGTAGTGGSGGTTTGPTGVASWGTSFEKLLEDAAGLHTFSEFLKKEFSAENIYFWTACERYRQLTEREERAREAQAIFARHLESGCSEPVNVDSIARNIALENLPQAEPTLFAAAQKQIFNLMKFDSYQRFIKSDLYRVCQEAEGKGQGLPYPGEQLDPMLRTSATMLTASGTGTAASITKLKKSLSNAEDRRRKSLLPWHRKTRCKSKDRGDSDTSKKDSKEKGGGSGGGGGGEKASGTTATGSSSNTLKLLSTNSTSDIHSSRSSLASFDAAIGGKSCDPDDSRNTLCRVILSNGATTVVQTRSNETIKELVERLLEKRGIVYNAYEAFLAGSTKPLDLDGPSVSLAGKEVNIDQRVVFKLNLPNRKMISVKSKAAKPLADVLRPILHKYNYELDEMKVVVHSTVDVCLDMTQPVTTVDGLCLYIRSANETPNVHPELGRPLAGARPVINTATHQQIVHHFQQQQQQQLLQLQNGPQSSAAGQQQHTFAVPSALPPSYAVATNSKSQQLLGNGTAASATCNNNTVNQTQSRAKEQSEQQSKDDQQQQQQAGVGAGTRGQQELNSLDEITNKVFDELRNGKTAFGGVVTAVGKGPGTVDVDCASDTSSTRRDRFRRRGSNAAPSESGRGAKSKKCSTGGSEDGGESVNNLGIKKPIIAKLKAGVKLQIPTRSQNDELLEGLKRAQRSRLEDQRGTEINFELPDFLKDKENFSTSSAAVSSSAGSIGPSAAPSSAAGPSKLTRSKPARRSEATTPTAEFVGGSLQQINKPQPAPRLSITGQQGRQNLSGPGSPVHAAVSDSHLNLSTQCNASPLPQDDPFHVHGGGSGTNGGSQSETSYADTTLVFTHARPYNGQALVTATPRTIPSSSASQHYSGDHSSDSSSTADGPDLPNLACCEHHPHEMSPDSSSPPTHANHLHPLHYHPAGAGASGANGAAGATPNGNTSTNNPYPLAVHYPSHHHHHPHLHPHHHPHGQHYHHHHHHTHNGGGGYQTATSQPVANGSNATAAPGQDGQPNAISGGAPDSQKGPPPLPPKPKILPIKPSNWGHPVAASYAPGPPGSAGAPSGASELLGGLSTNTLSTNGSMGGSVNGTGATVGGLSPSSSTVSSHHPNSNSNGVGVGTVVGSSNGIVSSTTHNDLSRGGREGNRQQRASSGNDGGSSNGSASAISVAVAQARNVYFDQGNSSFV</sequence>
<dbReference type="SMART" id="SM00462">
    <property type="entry name" value="PTB"/>
    <property type="match status" value="1"/>
</dbReference>
<feature type="domain" description="PID" evidence="6">
    <location>
        <begin position="257"/>
        <end position="372"/>
    </location>
</feature>
<dbReference type="InterPro" id="IPR029071">
    <property type="entry name" value="Ubiquitin-like_domsf"/>
</dbReference>
<accession>F5HK56</accession>
<dbReference type="PANTHER" id="PTHR45945">
    <property type="entry name" value="REGULATOR OF G-PROTEIN SIGNALING LOCO"/>
    <property type="match status" value="1"/>
</dbReference>
<proteinExistence type="predicted"/>
<dbReference type="SMART" id="SM00390">
    <property type="entry name" value="GoLoco"/>
    <property type="match status" value="1"/>
</dbReference>
<evidence type="ECO:0000313" key="10">
    <source>
        <dbReference type="EMBL" id="EGK96897.1"/>
    </source>
</evidence>
<protein>
    <submittedName>
        <fullName evidence="10">AGAP002411-PB</fullName>
    </submittedName>
</protein>
<feature type="compositionally biased region" description="Low complexity" evidence="5">
    <location>
        <begin position="1350"/>
        <end position="1363"/>
    </location>
</feature>
<dbReference type="GO" id="GO:0005886">
    <property type="term" value="C:plasma membrane"/>
    <property type="evidence" value="ECO:0000318"/>
    <property type="project" value="GO_Central"/>
</dbReference>
<feature type="compositionally biased region" description="Basic residues" evidence="5">
    <location>
        <begin position="1307"/>
        <end position="1319"/>
    </location>
</feature>
<feature type="domain" description="RGS" evidence="8">
    <location>
        <begin position="1138"/>
        <end position="1251"/>
    </location>
</feature>
<dbReference type="Gene3D" id="2.30.29.30">
    <property type="entry name" value="Pleckstrin-homology domain (PH domain)/Phosphotyrosine-binding domain (PTB)"/>
    <property type="match status" value="1"/>
</dbReference>
<dbReference type="GO" id="GO:0005096">
    <property type="term" value="F:GTPase activator activity"/>
    <property type="evidence" value="ECO:0000318"/>
    <property type="project" value="GO_Central"/>
</dbReference>
<dbReference type="InterPro" id="IPR046995">
    <property type="entry name" value="RGS10/12/14-like"/>
</dbReference>
<dbReference type="InterPro" id="IPR024066">
    <property type="entry name" value="RGS_subdom1/3"/>
</dbReference>
<dbReference type="CDD" id="cd01817">
    <property type="entry name" value="RBD1_RGS12_like"/>
    <property type="match status" value="1"/>
</dbReference>
<feature type="region of interest" description="Disordered" evidence="5">
    <location>
        <begin position="625"/>
        <end position="644"/>
    </location>
</feature>
<dbReference type="GO" id="GO:0008277">
    <property type="term" value="P:regulation of G protein-coupled receptor signaling pathway"/>
    <property type="evidence" value="ECO:0000318"/>
    <property type="project" value="GO_Central"/>
</dbReference>
<dbReference type="PROSITE" id="PS01179">
    <property type="entry name" value="PID"/>
    <property type="match status" value="1"/>
</dbReference>
<keyword evidence="2" id="KW-0343">GTPase activation</keyword>
<feature type="compositionally biased region" description="Pro residues" evidence="5">
    <location>
        <begin position="2142"/>
        <end position="2151"/>
    </location>
</feature>
<keyword evidence="4" id="KW-0677">Repeat</keyword>
<evidence type="ECO:0000259" key="9">
    <source>
        <dbReference type="PROSITE" id="PS50898"/>
    </source>
</evidence>
<dbReference type="PANTHER" id="PTHR45945:SF3">
    <property type="entry name" value="REGULATOR OF G-PROTEIN SIGNALING LOCO"/>
    <property type="match status" value="1"/>
</dbReference>
<dbReference type="GO" id="GO:0048699">
    <property type="term" value="P:generation of neurons"/>
    <property type="evidence" value="ECO:0007669"/>
    <property type="project" value="UniProtKB-ARBA"/>
</dbReference>
<dbReference type="eggNOG" id="KOG3528">
    <property type="taxonomic scope" value="Eukaryota"/>
</dbReference>
<dbReference type="SMART" id="SM00315">
    <property type="entry name" value="RGS"/>
    <property type="match status" value="1"/>
</dbReference>
<dbReference type="FunFam" id="1.10.167.10:FF:000001">
    <property type="entry name" value="Putative regulator of g-protein signaling 12"/>
    <property type="match status" value="1"/>
</dbReference>
<dbReference type="PROSITE" id="PS50898">
    <property type="entry name" value="RBD"/>
    <property type="match status" value="2"/>
</dbReference>
<dbReference type="GO" id="GO:0007165">
    <property type="term" value="P:signal transduction"/>
    <property type="evidence" value="ECO:0007669"/>
    <property type="project" value="InterPro"/>
</dbReference>
<dbReference type="InterPro" id="IPR016137">
    <property type="entry name" value="RGS"/>
</dbReference>
<feature type="domain" description="RBD" evidence="9">
    <location>
        <begin position="1472"/>
        <end position="1543"/>
    </location>
</feature>
<feature type="compositionally biased region" description="Polar residues" evidence="5">
    <location>
        <begin position="778"/>
        <end position="787"/>
    </location>
</feature>
<feature type="compositionally biased region" description="Basic and acidic residues" evidence="5">
    <location>
        <begin position="1646"/>
        <end position="1659"/>
    </location>
</feature>
<feature type="region of interest" description="Disordered" evidence="5">
    <location>
        <begin position="1"/>
        <end position="37"/>
    </location>
</feature>
<keyword evidence="3" id="KW-0963">Cytoplasm</keyword>
<feature type="compositionally biased region" description="Polar residues" evidence="5">
    <location>
        <begin position="2106"/>
        <end position="2120"/>
    </location>
</feature>
<feature type="region of interest" description="Disordered" evidence="5">
    <location>
        <begin position="1296"/>
        <end position="1363"/>
    </location>
</feature>
<feature type="region of interest" description="Disordered" evidence="5">
    <location>
        <begin position="578"/>
        <end position="612"/>
    </location>
</feature>
<feature type="compositionally biased region" description="Basic residues" evidence="5">
    <location>
        <begin position="133"/>
        <end position="143"/>
    </location>
</feature>
<dbReference type="HOGENOM" id="CLU_002190_0_0_1"/>
<dbReference type="EnsemblMetazoa" id="AGAP002411-RB">
    <property type="protein sequence ID" value="AGAP002411-PB"/>
    <property type="gene ID" value="AGAP002411"/>
</dbReference>
<organism evidence="10">
    <name type="scientific">Anopheles gambiae</name>
    <name type="common">African malaria mosquito</name>
    <dbReference type="NCBI Taxonomy" id="7165"/>
    <lineage>
        <taxon>Eukaryota</taxon>
        <taxon>Metazoa</taxon>
        <taxon>Ecdysozoa</taxon>
        <taxon>Arthropoda</taxon>
        <taxon>Hexapoda</taxon>
        <taxon>Insecta</taxon>
        <taxon>Pterygota</taxon>
        <taxon>Neoptera</taxon>
        <taxon>Endopterygota</taxon>
        <taxon>Diptera</taxon>
        <taxon>Nematocera</taxon>
        <taxon>Culicoidea</taxon>
        <taxon>Culicidae</taxon>
        <taxon>Anophelinae</taxon>
        <taxon>Anopheles</taxon>
    </lineage>
</organism>
<reference evidence="11" key="6">
    <citation type="submission" date="2020-05" db="UniProtKB">
        <authorList>
            <consortium name="EnsemblMetazoa"/>
        </authorList>
    </citation>
    <scope>IDENTIFICATION</scope>
    <source>
        <strain evidence="11">PEST</strain>
    </source>
</reference>
<dbReference type="Gene3D" id="1.10.167.10">
    <property type="entry name" value="Regulator of G-protein Signalling 4, domain 2"/>
    <property type="match status" value="1"/>
</dbReference>
<dbReference type="InterPro" id="IPR003109">
    <property type="entry name" value="GoLoco_motif"/>
</dbReference>
<reference evidence="10" key="4">
    <citation type="journal article" date="2007" name="Genome Biol.">
        <title>Update of the Anopheles gambiae PEST genome assembly.</title>
        <authorList>
            <person name="Sharakhova M.V."/>
            <person name="Hammond M.P."/>
            <person name="Lobo N.F."/>
            <person name="Krzywinski J."/>
            <person name="Unger M.F."/>
            <person name="Hillenmeyer M.E."/>
            <person name="Bruggner R.V."/>
            <person name="Birney E."/>
            <person name="Collins F.H."/>
        </authorList>
    </citation>
    <scope>NUCLEOTIDE SEQUENCE</scope>
    <source>
        <strain evidence="10">PEST</strain>
    </source>
</reference>
<dbReference type="SUPFAM" id="SSF48097">
    <property type="entry name" value="Regulator of G-protein signaling, RGS"/>
    <property type="match status" value="1"/>
</dbReference>
<feature type="compositionally biased region" description="Low complexity" evidence="5">
    <location>
        <begin position="1832"/>
        <end position="1852"/>
    </location>
</feature>
<feature type="compositionally biased region" description="Low complexity" evidence="5">
    <location>
        <begin position="2038"/>
        <end position="2063"/>
    </location>
</feature>
<dbReference type="Pfam" id="PF00615">
    <property type="entry name" value="RGS"/>
    <property type="match status" value="1"/>
</dbReference>
<dbReference type="CDD" id="cd06710">
    <property type="entry name" value="PDZ_RGS12-like"/>
    <property type="match status" value="1"/>
</dbReference>
<dbReference type="Proteomes" id="UP000007062">
    <property type="component" value="Chromosome 2R"/>
</dbReference>
<feature type="region of interest" description="Disordered" evidence="5">
    <location>
        <begin position="1977"/>
        <end position="2279"/>
    </location>
</feature>
<feature type="region of interest" description="Disordered" evidence="5">
    <location>
        <begin position="1832"/>
        <end position="1950"/>
    </location>
</feature>
<feature type="compositionally biased region" description="Basic residues" evidence="5">
    <location>
        <begin position="2071"/>
        <end position="2099"/>
    </location>
</feature>
<dbReference type="VEuPathDB" id="VectorBase:AGAMI1_003107"/>
<keyword evidence="12" id="KW-1185">Reference proteome</keyword>
<dbReference type="VEuPathDB" id="VectorBase:AGAP002411"/>
<feature type="region of interest" description="Disordered" evidence="5">
    <location>
        <begin position="1709"/>
        <end position="1763"/>
    </location>
</feature>
<dbReference type="Gene3D" id="1.10.196.10">
    <property type="match status" value="1"/>
</dbReference>
<dbReference type="PROSITE" id="PS50877">
    <property type="entry name" value="GOLOCO"/>
    <property type="match status" value="1"/>
</dbReference>
<name>F5HK56_ANOGA</name>
<feature type="compositionally biased region" description="Gly residues" evidence="5">
    <location>
        <begin position="2199"/>
        <end position="2211"/>
    </location>
</feature>
<evidence type="ECO:0000256" key="3">
    <source>
        <dbReference type="ARBA" id="ARBA00022490"/>
    </source>
</evidence>
<dbReference type="GO" id="GO:0005737">
    <property type="term" value="C:cytoplasm"/>
    <property type="evidence" value="ECO:0000318"/>
    <property type="project" value="GO_Central"/>
</dbReference>
<dbReference type="Pfam" id="PF00595">
    <property type="entry name" value="PDZ"/>
    <property type="match status" value="1"/>
</dbReference>
<comment type="subcellular location">
    <subcellularLocation>
        <location evidence="1">Cytoplasm</location>
    </subcellularLocation>
</comment>
<feature type="region of interest" description="Disordered" evidence="5">
    <location>
        <begin position="765"/>
        <end position="787"/>
    </location>
</feature>
<feature type="compositionally biased region" description="Low complexity" evidence="5">
    <location>
        <begin position="2212"/>
        <end position="2250"/>
    </location>
</feature>
<reference evidence="10 11" key="3">
    <citation type="journal article" date="2004" name="Trends Parasitol.">
        <title>The Anopheles gambiae genome: an update.</title>
        <authorList>
            <person name="Mongin E."/>
            <person name="Louis C."/>
            <person name="Holt R.A."/>
            <person name="Birney E."/>
            <person name="Collins F.H."/>
        </authorList>
    </citation>
    <scope>NUCLEOTIDE SEQUENCE</scope>
    <source>
        <strain evidence="10 11">PEST</strain>
    </source>
</reference>
<dbReference type="SMART" id="SM00455">
    <property type="entry name" value="RBD"/>
    <property type="match status" value="2"/>
</dbReference>